<evidence type="ECO:0000313" key="2">
    <source>
        <dbReference type="Proteomes" id="UP000789860"/>
    </source>
</evidence>
<gene>
    <name evidence="1" type="ORF">SCALOS_LOCUS7922</name>
</gene>
<organism evidence="1 2">
    <name type="scientific">Scutellospora calospora</name>
    <dbReference type="NCBI Taxonomy" id="85575"/>
    <lineage>
        <taxon>Eukaryota</taxon>
        <taxon>Fungi</taxon>
        <taxon>Fungi incertae sedis</taxon>
        <taxon>Mucoromycota</taxon>
        <taxon>Glomeromycotina</taxon>
        <taxon>Glomeromycetes</taxon>
        <taxon>Diversisporales</taxon>
        <taxon>Gigasporaceae</taxon>
        <taxon>Scutellospora</taxon>
    </lineage>
</organism>
<feature type="non-terminal residue" evidence="1">
    <location>
        <position position="1"/>
    </location>
</feature>
<sequence length="236" mass="27625">VPTIADESDNVKTYNFFTKNLYINEIRYSSILIKYPSTSLEGIAIVYNISNWNNYNIQYNMGDSSKNKIIKYEYLGCKVNKLVRICTSTKVYKFVSSKLKEIQHTEVNENLDFYKFNQLVDLQTSKKAKTHVKYLAYINFKYPYNLSTYENEIDIILLEKLFKEKPVSLKRKEKIIKLNCDIKFIKLILLDLKITLFVVLVCKGVHTHLVSPLINILTEIQANLEHIINEASQIFE</sequence>
<comment type="caution">
    <text evidence="1">The sequence shown here is derived from an EMBL/GenBank/DDBJ whole genome shotgun (WGS) entry which is preliminary data.</text>
</comment>
<name>A0ACA9N2Y2_9GLOM</name>
<protein>
    <submittedName>
        <fullName evidence="1">3342_t:CDS:1</fullName>
    </submittedName>
</protein>
<reference evidence="1" key="1">
    <citation type="submission" date="2021-06" db="EMBL/GenBank/DDBJ databases">
        <authorList>
            <person name="Kallberg Y."/>
            <person name="Tangrot J."/>
            <person name="Rosling A."/>
        </authorList>
    </citation>
    <scope>NUCLEOTIDE SEQUENCE</scope>
    <source>
        <strain evidence="1">AU212A</strain>
    </source>
</reference>
<dbReference type="EMBL" id="CAJVPM010019390">
    <property type="protein sequence ID" value="CAG8629690.1"/>
    <property type="molecule type" value="Genomic_DNA"/>
</dbReference>
<accession>A0ACA9N2Y2</accession>
<dbReference type="Proteomes" id="UP000789860">
    <property type="component" value="Unassembled WGS sequence"/>
</dbReference>
<proteinExistence type="predicted"/>
<keyword evidence="2" id="KW-1185">Reference proteome</keyword>
<evidence type="ECO:0000313" key="1">
    <source>
        <dbReference type="EMBL" id="CAG8629690.1"/>
    </source>
</evidence>